<dbReference type="AlphaFoldDB" id="A0A285PFU2"/>
<sequence length="234" mass="24216">MHIKIPAEKIAYHFVAIIALMLASMSYASAQVQATPMQYDVEVQSILLCTDANCGTSTTLSNTTATFALASGGGPLATQQPYTINRIVQATGNYTHMRLTVTNSIKVTGSVTNVANPAGGTMTCNTVAGGVIDLGAGDNGQSHATPGALGIMNYVVSRVPPAFVVPANLTINVQPATLTLTYQLPFSLNATAGDVIPEVDIKFKVTDSLNALGVGASTCGLYISPPTLRITPKA</sequence>
<keyword evidence="1" id="KW-0732">Signal</keyword>
<protein>
    <submittedName>
        <fullName evidence="2">Uncharacterized protein</fullName>
    </submittedName>
</protein>
<accession>A0A285PFU2</accession>
<evidence type="ECO:0000313" key="3">
    <source>
        <dbReference type="Proteomes" id="UP000219439"/>
    </source>
</evidence>
<feature type="signal peptide" evidence="1">
    <location>
        <begin position="1"/>
        <end position="30"/>
    </location>
</feature>
<proteinExistence type="predicted"/>
<name>A0A285PFU2_9HYPH</name>
<dbReference type="EMBL" id="OBEL01000005">
    <property type="protein sequence ID" value="SNZ20569.1"/>
    <property type="molecule type" value="Genomic_DNA"/>
</dbReference>
<keyword evidence="3" id="KW-1185">Reference proteome</keyword>
<feature type="chain" id="PRO_5012108842" evidence="1">
    <location>
        <begin position="31"/>
        <end position="234"/>
    </location>
</feature>
<gene>
    <name evidence="2" type="ORF">SAMN06265368_3674</name>
</gene>
<evidence type="ECO:0000313" key="2">
    <source>
        <dbReference type="EMBL" id="SNZ20569.1"/>
    </source>
</evidence>
<reference evidence="2 3" key="1">
    <citation type="submission" date="2017-09" db="EMBL/GenBank/DDBJ databases">
        <authorList>
            <person name="Ehlers B."/>
            <person name="Leendertz F.H."/>
        </authorList>
    </citation>
    <scope>NUCLEOTIDE SEQUENCE [LARGE SCALE GENOMIC DNA]</scope>
    <source>
        <strain evidence="2 3">DSM 18289</strain>
    </source>
</reference>
<evidence type="ECO:0000256" key="1">
    <source>
        <dbReference type="SAM" id="SignalP"/>
    </source>
</evidence>
<dbReference type="RefSeq" id="WP_097154941.1">
    <property type="nucleotide sequence ID" value="NZ_OBEL01000005.1"/>
</dbReference>
<dbReference type="Proteomes" id="UP000219439">
    <property type="component" value="Unassembled WGS sequence"/>
</dbReference>
<organism evidence="2 3">
    <name type="scientific">Cohaesibacter gelatinilyticus</name>
    <dbReference type="NCBI Taxonomy" id="372072"/>
    <lineage>
        <taxon>Bacteria</taxon>
        <taxon>Pseudomonadati</taxon>
        <taxon>Pseudomonadota</taxon>
        <taxon>Alphaproteobacteria</taxon>
        <taxon>Hyphomicrobiales</taxon>
        <taxon>Cohaesibacteraceae</taxon>
    </lineage>
</organism>